<reference evidence="10" key="1">
    <citation type="submission" date="2016-10" db="EMBL/GenBank/DDBJ databases">
        <authorList>
            <person name="Varghese N."/>
            <person name="Submissions S."/>
        </authorList>
    </citation>
    <scope>NUCLEOTIDE SEQUENCE [LARGE SCALE GENOMIC DNA]</scope>
    <source>
        <strain evidence="10">DSM 1565</strain>
    </source>
</reference>
<comment type="function">
    <text evidence="7">Catalyzes the N-acylation of UDP-3-O-acylglucosamine using 3-hydroxyacyl-ACP as the acyl donor. Is involved in the biosynthesis of lipid A, a phosphorylated glycolipid that anchors the lipopolysaccharide to the outer membrane of the cell.</text>
</comment>
<dbReference type="EMBL" id="FPCH01000002">
    <property type="protein sequence ID" value="SFV33554.1"/>
    <property type="molecule type" value="Genomic_DNA"/>
</dbReference>
<evidence type="ECO:0000256" key="3">
    <source>
        <dbReference type="ARBA" id="ARBA00022679"/>
    </source>
</evidence>
<dbReference type="STRING" id="51670.SAMN04488557_2034"/>
<keyword evidence="6 7" id="KW-0012">Acyltransferase</keyword>
<dbReference type="Gene3D" id="2.160.10.10">
    <property type="entry name" value="Hexapeptide repeat proteins"/>
    <property type="match status" value="1"/>
</dbReference>
<evidence type="ECO:0000256" key="6">
    <source>
        <dbReference type="ARBA" id="ARBA00023315"/>
    </source>
</evidence>
<dbReference type="UniPathway" id="UPA00973"/>
<dbReference type="Proteomes" id="UP000199423">
    <property type="component" value="Unassembled WGS sequence"/>
</dbReference>
<dbReference type="PANTHER" id="PTHR43378:SF2">
    <property type="entry name" value="UDP-3-O-ACYLGLUCOSAMINE N-ACYLTRANSFERASE 1, MITOCHONDRIAL-RELATED"/>
    <property type="match status" value="1"/>
</dbReference>
<comment type="catalytic activity">
    <reaction evidence="7">
        <text>a UDP-3-O-[(3R)-3-hydroxyacyl]-alpha-D-glucosamine + a (3R)-hydroxyacyl-[ACP] = a UDP-2-N,3-O-bis[(3R)-3-hydroxyacyl]-alpha-D-glucosamine + holo-[ACP] + H(+)</text>
        <dbReference type="Rhea" id="RHEA:53836"/>
        <dbReference type="Rhea" id="RHEA-COMP:9685"/>
        <dbReference type="Rhea" id="RHEA-COMP:9945"/>
        <dbReference type="ChEBI" id="CHEBI:15378"/>
        <dbReference type="ChEBI" id="CHEBI:64479"/>
        <dbReference type="ChEBI" id="CHEBI:78827"/>
        <dbReference type="ChEBI" id="CHEBI:137740"/>
        <dbReference type="ChEBI" id="CHEBI:137748"/>
        <dbReference type="EC" id="2.3.1.191"/>
    </reaction>
</comment>
<comment type="similarity">
    <text evidence="7">Belongs to the transferase hexapeptide repeat family. LpxD subfamily.</text>
</comment>
<keyword evidence="1 7" id="KW-0444">Lipid biosynthesis</keyword>
<dbReference type="EC" id="2.3.1.191" evidence="7"/>
<dbReference type="Gene3D" id="3.40.1390.10">
    <property type="entry name" value="MurE/MurF, N-terminal domain"/>
    <property type="match status" value="1"/>
</dbReference>
<dbReference type="CDD" id="cd03352">
    <property type="entry name" value="LbH_LpxD"/>
    <property type="match status" value="1"/>
</dbReference>
<accession>A0A1I7NFW3</accession>
<dbReference type="InterPro" id="IPR007691">
    <property type="entry name" value="LpxD"/>
</dbReference>
<gene>
    <name evidence="7" type="primary">lpxD</name>
    <name evidence="9" type="ORF">SAMN04488557_2034</name>
</gene>
<name>A0A1I7NFW3_9HYPH</name>
<dbReference type="HAMAP" id="MF_00523">
    <property type="entry name" value="LpxD"/>
    <property type="match status" value="1"/>
</dbReference>
<dbReference type="PANTHER" id="PTHR43378">
    <property type="entry name" value="UDP-3-O-ACYLGLUCOSAMINE N-ACYLTRANSFERASE"/>
    <property type="match status" value="1"/>
</dbReference>
<dbReference type="GO" id="GO:0103118">
    <property type="term" value="F:UDP-3-O-[(3R)-3-hydroxyacyl]-glucosamine N-acyltransferase activity"/>
    <property type="evidence" value="ECO:0007669"/>
    <property type="project" value="UniProtKB-EC"/>
</dbReference>
<evidence type="ECO:0000256" key="5">
    <source>
        <dbReference type="ARBA" id="ARBA00023098"/>
    </source>
</evidence>
<keyword evidence="10" id="KW-1185">Reference proteome</keyword>
<keyword evidence="3 7" id="KW-0808">Transferase</keyword>
<dbReference type="SUPFAM" id="SSF51161">
    <property type="entry name" value="Trimeric LpxA-like enzymes"/>
    <property type="match status" value="1"/>
</dbReference>
<evidence type="ECO:0000259" key="8">
    <source>
        <dbReference type="Pfam" id="PF04613"/>
    </source>
</evidence>
<dbReference type="PROSITE" id="PS00101">
    <property type="entry name" value="HEXAPEP_TRANSFERASES"/>
    <property type="match status" value="1"/>
</dbReference>
<dbReference type="OrthoDB" id="9784739at2"/>
<dbReference type="NCBIfam" id="NF002060">
    <property type="entry name" value="PRK00892.1"/>
    <property type="match status" value="1"/>
</dbReference>
<evidence type="ECO:0000313" key="10">
    <source>
        <dbReference type="Proteomes" id="UP000199423"/>
    </source>
</evidence>
<evidence type="ECO:0000256" key="2">
    <source>
        <dbReference type="ARBA" id="ARBA00022556"/>
    </source>
</evidence>
<dbReference type="Pfam" id="PF00132">
    <property type="entry name" value="Hexapep"/>
    <property type="match status" value="3"/>
</dbReference>
<feature type="domain" description="UDP-3-O-[3-hydroxymyristoyl] glucosamine N-acyltransferase non-repeat region" evidence="8">
    <location>
        <begin position="34"/>
        <end position="102"/>
    </location>
</feature>
<sequence length="353" mass="36542">MEHPGFFERAGPYALSEVATAAGAEIANGADPAVKIDDVRPLFEAGPSHISFIDNKKYLTQLDATKAGACLVIPAIADRVPAGTTALITKQPYHGFARALALFYPAAMQPMVATAGAPPVDPTAVLEAGVMIEPGAVIGREAQIGAGTRIAAGAVIGARVTIGRDCFIGPLATVTHALVGDRVIIHSGVRIGQDGFGFAMGRTGHLKVPQIGRVIIQDDVEIGANTTIDRGALKDTIIGEGSKIDNLVQIGHNVIIGRHCVIVSMCGISGSTELGDFVVMGGQSGTVGHIKIGSGAQVGGASHPTHDVPPGARYFGTPAKPLRESAREQAMIKRLVARDKDSYEDGTPEPEEG</sequence>
<evidence type="ECO:0000313" key="9">
    <source>
        <dbReference type="EMBL" id="SFV33554.1"/>
    </source>
</evidence>
<comment type="subunit">
    <text evidence="7">Homotrimer.</text>
</comment>
<dbReference type="InterPro" id="IPR018357">
    <property type="entry name" value="Hexapep_transf_CS"/>
</dbReference>
<evidence type="ECO:0000256" key="1">
    <source>
        <dbReference type="ARBA" id="ARBA00022516"/>
    </source>
</evidence>
<keyword evidence="4 7" id="KW-0677">Repeat</keyword>
<dbReference type="GO" id="GO:0016410">
    <property type="term" value="F:N-acyltransferase activity"/>
    <property type="evidence" value="ECO:0007669"/>
    <property type="project" value="InterPro"/>
</dbReference>
<protein>
    <recommendedName>
        <fullName evidence="7">UDP-3-O-acylglucosamine N-acyltransferase</fullName>
        <ecNumber evidence="7">2.3.1.191</ecNumber>
    </recommendedName>
</protein>
<dbReference type="InterPro" id="IPR020573">
    <property type="entry name" value="UDP_GlcNAc_AcTrfase_non-rep"/>
</dbReference>
<keyword evidence="5 7" id="KW-0443">Lipid metabolism</keyword>
<comment type="pathway">
    <text evidence="7">Bacterial outer membrane biogenesis; LPS lipid A biosynthesis.</text>
</comment>
<proteinExistence type="inferred from homology"/>
<evidence type="ECO:0000256" key="7">
    <source>
        <dbReference type="HAMAP-Rule" id="MF_00523"/>
    </source>
</evidence>
<evidence type="ECO:0000256" key="4">
    <source>
        <dbReference type="ARBA" id="ARBA00022737"/>
    </source>
</evidence>
<dbReference type="AlphaFoldDB" id="A0A1I7NFW3"/>
<dbReference type="RefSeq" id="WP_092868155.1">
    <property type="nucleotide sequence ID" value="NZ_FPCH01000002.1"/>
</dbReference>
<dbReference type="Pfam" id="PF04613">
    <property type="entry name" value="LpxD"/>
    <property type="match status" value="1"/>
</dbReference>
<dbReference type="GO" id="GO:0009245">
    <property type="term" value="P:lipid A biosynthetic process"/>
    <property type="evidence" value="ECO:0007669"/>
    <property type="project" value="UniProtKB-UniRule"/>
</dbReference>
<keyword evidence="2 7" id="KW-0441">Lipid A biosynthesis</keyword>
<dbReference type="InterPro" id="IPR011004">
    <property type="entry name" value="Trimer_LpxA-like_sf"/>
</dbReference>
<dbReference type="InterPro" id="IPR001451">
    <property type="entry name" value="Hexapep"/>
</dbReference>
<organism evidence="9 10">
    <name type="scientific">Hyphomicrobium facile</name>
    <dbReference type="NCBI Taxonomy" id="51670"/>
    <lineage>
        <taxon>Bacteria</taxon>
        <taxon>Pseudomonadati</taxon>
        <taxon>Pseudomonadota</taxon>
        <taxon>Alphaproteobacteria</taxon>
        <taxon>Hyphomicrobiales</taxon>
        <taxon>Hyphomicrobiaceae</taxon>
        <taxon>Hyphomicrobium</taxon>
    </lineage>
</organism>
<dbReference type="GO" id="GO:0016020">
    <property type="term" value="C:membrane"/>
    <property type="evidence" value="ECO:0007669"/>
    <property type="project" value="GOC"/>
</dbReference>
<feature type="active site" description="Proton acceptor" evidence="7">
    <location>
        <position position="252"/>
    </location>
</feature>
<dbReference type="NCBIfam" id="TIGR01853">
    <property type="entry name" value="lipid_A_lpxD"/>
    <property type="match status" value="1"/>
</dbReference>